<evidence type="ECO:0000256" key="7">
    <source>
        <dbReference type="ARBA" id="ARBA00023237"/>
    </source>
</evidence>
<dbReference type="InterPro" id="IPR023997">
    <property type="entry name" value="TonB-dep_OMP_SusC/RagA_CS"/>
</dbReference>
<feature type="domain" description="TonB-dependent receptor plug" evidence="12">
    <location>
        <begin position="115"/>
        <end position="233"/>
    </location>
</feature>
<dbReference type="InterPro" id="IPR012910">
    <property type="entry name" value="Plug_dom"/>
</dbReference>
<evidence type="ECO:0000256" key="9">
    <source>
        <dbReference type="RuleBase" id="RU003357"/>
    </source>
</evidence>
<evidence type="ECO:0000256" key="3">
    <source>
        <dbReference type="ARBA" id="ARBA00022452"/>
    </source>
</evidence>
<sequence>MKNKLPFYLGFILMLTCSLAFSQTKSVSGTVTDEQGMPLPGVNIAVQGTNSGTQTDFDGNYTLNAEEGSVLVFSYLGFKNQQVTVGTGSSYNVTLQTSADELDEIVVVGYGTQSKRTLTDNIVKLSAEDIDEVPVSNFQSALVGKAAGVQITQNNGKVEGGLNIRVRGATSITAGTQPLYVLDGIPLYNANESSNGAPTNPLLSISPNEIESIEVLKDASSAAIYGARGANGVVIITTKTGKEGKAEFSVNISHGFSEPTNTREWLSGTQYIELFREAAINAVDYGEFADQAEAVDYIEGIFDFLAADTDWRTNPVNTDWQALAFQNGSVSDADFSMSGGTAKTSIFFAGSMNETKGIVRGNALRRFNGRTNISHKFSERFNVGMNLSFSRTDIDRIANDNQFTTPLQAIAQPQLSPAYLEDGSINENTLYANFLLEDKFAYYKTILRRVNGRAFGDYEILDGLKINGNFAYDLFYQTEDNFRGSQTPFQSTNGEAFASSVNAENYIVSGFLSYDKTFGDVHTISAVAGTELNETTRRFESVTANQFPSDDFQTVSGGAQIVAGEGSETANAFYSLFARATYDYAGKYLLKASIRRDGSSRFGANERYGIFPAFSAGWIISEEGFLKDSDVLSYLKLRGSWGKTGNADIGNFPSRYLFESVSYNQKAGISFSQPGNPDLTWETTTQTDIGLEFGFFNGRISGEIDYYHKNTDGLLFDVPLVPSSGALSISSNIGELENKGWEFILNTDNIQAENFQWSTSFNISNNKNEILSLPNDNNDIITGRNIQRVGEPVNSLYVLEFAGVDPANGDGLYYVNSVNPDGSLNKETTNNPNAANRIVAGNPFPEWYGGLTNTFNFLNVDFSFTFQGEFGASIFNDGGRFQSASADYFDNQTLDQYTDRWRQPGDITDVPQARLFGGNGTARSTRYLDRTDFVRLRNATLGYTIPQEAIERYGLSKVRVYVTGVNLLTFTDFDADYDPESTSDAGGVGVSFYSAPPARTFSMGLNVKF</sequence>
<dbReference type="InterPro" id="IPR000531">
    <property type="entry name" value="Beta-barrel_TonB"/>
</dbReference>
<protein>
    <submittedName>
        <fullName evidence="13">TonB-dependent receptor</fullName>
    </submittedName>
</protein>
<evidence type="ECO:0000313" key="13">
    <source>
        <dbReference type="EMBL" id="MCC4214086.1"/>
    </source>
</evidence>
<evidence type="ECO:0000256" key="6">
    <source>
        <dbReference type="ARBA" id="ARBA00023136"/>
    </source>
</evidence>
<dbReference type="Pfam" id="PF07715">
    <property type="entry name" value="Plug"/>
    <property type="match status" value="1"/>
</dbReference>
<keyword evidence="4 8" id="KW-0812">Transmembrane</keyword>
<organism evidence="13 14">
    <name type="scientific">Leeuwenhoekiella parthenopeia</name>
    <dbReference type="NCBI Taxonomy" id="2890320"/>
    <lineage>
        <taxon>Bacteria</taxon>
        <taxon>Pseudomonadati</taxon>
        <taxon>Bacteroidota</taxon>
        <taxon>Flavobacteriia</taxon>
        <taxon>Flavobacteriales</taxon>
        <taxon>Flavobacteriaceae</taxon>
        <taxon>Leeuwenhoekiella</taxon>
    </lineage>
</organism>
<feature type="signal peptide" evidence="10">
    <location>
        <begin position="1"/>
        <end position="22"/>
    </location>
</feature>
<dbReference type="Proteomes" id="UP001197770">
    <property type="component" value="Unassembled WGS sequence"/>
</dbReference>
<name>A0ABS8GVQ2_9FLAO</name>
<comment type="similarity">
    <text evidence="8 9">Belongs to the TonB-dependent receptor family.</text>
</comment>
<keyword evidence="10" id="KW-0732">Signal</keyword>
<evidence type="ECO:0000256" key="2">
    <source>
        <dbReference type="ARBA" id="ARBA00022448"/>
    </source>
</evidence>
<comment type="caution">
    <text evidence="13">The sequence shown here is derived from an EMBL/GenBank/DDBJ whole genome shotgun (WGS) entry which is preliminary data.</text>
</comment>
<dbReference type="Gene3D" id="2.60.40.1120">
    <property type="entry name" value="Carboxypeptidase-like, regulatory domain"/>
    <property type="match status" value="1"/>
</dbReference>
<keyword evidence="14" id="KW-1185">Reference proteome</keyword>
<dbReference type="SUPFAM" id="SSF56935">
    <property type="entry name" value="Porins"/>
    <property type="match status" value="1"/>
</dbReference>
<dbReference type="InterPro" id="IPR023996">
    <property type="entry name" value="TonB-dep_OMP_SusC/RagA"/>
</dbReference>
<evidence type="ECO:0000259" key="11">
    <source>
        <dbReference type="Pfam" id="PF00593"/>
    </source>
</evidence>
<evidence type="ECO:0000256" key="8">
    <source>
        <dbReference type="PROSITE-ProRule" id="PRU01360"/>
    </source>
</evidence>
<dbReference type="Pfam" id="PF00593">
    <property type="entry name" value="TonB_dep_Rec_b-barrel"/>
    <property type="match status" value="1"/>
</dbReference>
<dbReference type="SUPFAM" id="SSF49464">
    <property type="entry name" value="Carboxypeptidase regulatory domain-like"/>
    <property type="match status" value="1"/>
</dbReference>
<keyword evidence="13" id="KW-0675">Receptor</keyword>
<keyword evidence="3 8" id="KW-1134">Transmembrane beta strand</keyword>
<dbReference type="EMBL" id="JAJGMW010000023">
    <property type="protein sequence ID" value="MCC4214086.1"/>
    <property type="molecule type" value="Genomic_DNA"/>
</dbReference>
<proteinExistence type="inferred from homology"/>
<evidence type="ECO:0000313" key="14">
    <source>
        <dbReference type="Proteomes" id="UP001197770"/>
    </source>
</evidence>
<dbReference type="InterPro" id="IPR039426">
    <property type="entry name" value="TonB-dep_rcpt-like"/>
</dbReference>
<gene>
    <name evidence="13" type="ORF">LLW17_15270</name>
</gene>
<dbReference type="PROSITE" id="PS52016">
    <property type="entry name" value="TONB_DEPENDENT_REC_3"/>
    <property type="match status" value="1"/>
</dbReference>
<dbReference type="Gene3D" id="2.40.170.20">
    <property type="entry name" value="TonB-dependent receptor, beta-barrel domain"/>
    <property type="match status" value="1"/>
</dbReference>
<evidence type="ECO:0000256" key="10">
    <source>
        <dbReference type="SAM" id="SignalP"/>
    </source>
</evidence>
<keyword evidence="7 8" id="KW-0998">Cell outer membrane</keyword>
<dbReference type="InterPro" id="IPR037066">
    <property type="entry name" value="Plug_dom_sf"/>
</dbReference>
<evidence type="ECO:0000259" key="12">
    <source>
        <dbReference type="Pfam" id="PF07715"/>
    </source>
</evidence>
<accession>A0ABS8GVQ2</accession>
<dbReference type="Pfam" id="PF13715">
    <property type="entry name" value="CarbopepD_reg_2"/>
    <property type="match status" value="1"/>
</dbReference>
<dbReference type="InterPro" id="IPR008969">
    <property type="entry name" value="CarboxyPept-like_regulatory"/>
</dbReference>
<dbReference type="RefSeq" id="WP_228231154.1">
    <property type="nucleotide sequence ID" value="NZ_JAJGMW010000023.1"/>
</dbReference>
<keyword evidence="6 8" id="KW-0472">Membrane</keyword>
<reference evidence="13 14" key="1">
    <citation type="submission" date="2021-11" db="EMBL/GenBank/DDBJ databases">
        <title>Seasonal and diel survey of microbial diversity of the Tyrrhenian coast.</title>
        <authorList>
            <person name="Gattoni G."/>
            <person name="Corral P."/>
        </authorList>
    </citation>
    <scope>NUCLEOTIDE SEQUENCE [LARGE SCALE GENOMIC DNA]</scope>
    <source>
        <strain evidence="13 14">Mr9</strain>
    </source>
</reference>
<feature type="domain" description="TonB-dependent receptor-like beta-barrel" evidence="11">
    <location>
        <begin position="420"/>
        <end position="763"/>
    </location>
</feature>
<evidence type="ECO:0000256" key="5">
    <source>
        <dbReference type="ARBA" id="ARBA00023077"/>
    </source>
</evidence>
<feature type="chain" id="PRO_5045050724" evidence="10">
    <location>
        <begin position="23"/>
        <end position="1009"/>
    </location>
</feature>
<dbReference type="NCBIfam" id="TIGR04057">
    <property type="entry name" value="SusC_RagA_signa"/>
    <property type="match status" value="1"/>
</dbReference>
<evidence type="ECO:0000256" key="4">
    <source>
        <dbReference type="ARBA" id="ARBA00022692"/>
    </source>
</evidence>
<comment type="subcellular location">
    <subcellularLocation>
        <location evidence="1 8">Cell outer membrane</location>
        <topology evidence="1 8">Multi-pass membrane protein</topology>
    </subcellularLocation>
</comment>
<keyword evidence="2 8" id="KW-0813">Transport</keyword>
<evidence type="ECO:0000256" key="1">
    <source>
        <dbReference type="ARBA" id="ARBA00004571"/>
    </source>
</evidence>
<dbReference type="InterPro" id="IPR036942">
    <property type="entry name" value="Beta-barrel_TonB_sf"/>
</dbReference>
<dbReference type="NCBIfam" id="TIGR04056">
    <property type="entry name" value="OMP_RagA_SusC"/>
    <property type="match status" value="1"/>
</dbReference>
<keyword evidence="5 9" id="KW-0798">TonB box</keyword>
<dbReference type="Gene3D" id="2.170.130.10">
    <property type="entry name" value="TonB-dependent receptor, plug domain"/>
    <property type="match status" value="1"/>
</dbReference>